<dbReference type="InterPro" id="IPR019734">
    <property type="entry name" value="TPR_rpt"/>
</dbReference>
<dbReference type="GO" id="GO:0005783">
    <property type="term" value="C:endoplasmic reticulum"/>
    <property type="evidence" value="ECO:0007669"/>
    <property type="project" value="UniProtKB-SubCell"/>
</dbReference>
<keyword evidence="20" id="KW-1185">Reference proteome</keyword>
<keyword evidence="8 17" id="KW-0812">Transmembrane</keyword>
<dbReference type="UniPathway" id="UPA00378"/>
<dbReference type="Pfam" id="PF14559">
    <property type="entry name" value="TPR_19"/>
    <property type="match status" value="1"/>
</dbReference>
<dbReference type="PROSITE" id="PS50005">
    <property type="entry name" value="TPR"/>
    <property type="match status" value="4"/>
</dbReference>
<dbReference type="GO" id="GO:0004169">
    <property type="term" value="F:dolichyl-phosphate-mannose-protein mannosyltransferase activity"/>
    <property type="evidence" value="ECO:0007669"/>
    <property type="project" value="UniProtKB-EC"/>
</dbReference>
<keyword evidence="12 17" id="KW-1133">Transmembrane helix</keyword>
<comment type="caution">
    <text evidence="19">The sequence shown here is derived from an EMBL/GenBank/DDBJ whole genome shotgun (WGS) entry which is preliminary data.</text>
</comment>
<dbReference type="InterPro" id="IPR013618">
    <property type="entry name" value="TMTC_DUF1736"/>
</dbReference>
<feature type="repeat" description="TPR" evidence="16">
    <location>
        <begin position="387"/>
        <end position="420"/>
    </location>
</feature>
<keyword evidence="13 17" id="KW-0472">Membrane</keyword>
<evidence type="ECO:0000256" key="11">
    <source>
        <dbReference type="ARBA" id="ARBA00022824"/>
    </source>
</evidence>
<comment type="function">
    <text evidence="1">Transfers mannosyl residues to the hydroxyl group of serine or threonine residues.</text>
</comment>
<dbReference type="EC" id="2.4.1.109" evidence="6"/>
<feature type="transmembrane region" description="Helical" evidence="17">
    <location>
        <begin position="72"/>
        <end position="96"/>
    </location>
</feature>
<reference evidence="19" key="1">
    <citation type="journal article" date="2021" name="Sci. Adv.">
        <title>The American lobster genome reveals insights on longevity, neural, and immune adaptations.</title>
        <authorList>
            <person name="Polinski J.M."/>
            <person name="Zimin A.V."/>
            <person name="Clark K.F."/>
            <person name="Kohn A.B."/>
            <person name="Sadowski N."/>
            <person name="Timp W."/>
            <person name="Ptitsyn A."/>
            <person name="Khanna P."/>
            <person name="Romanova D.Y."/>
            <person name="Williams P."/>
            <person name="Greenwood S.J."/>
            <person name="Moroz L.L."/>
            <person name="Walt D.R."/>
            <person name="Bodnar A.G."/>
        </authorList>
    </citation>
    <scope>NUCLEOTIDE SEQUENCE</scope>
    <source>
        <strain evidence="19">GMGI-L3</strain>
    </source>
</reference>
<gene>
    <name evidence="19" type="primary">Tmtc1-L1</name>
    <name evidence="19" type="ORF">Hamer_G006263</name>
</gene>
<keyword evidence="11" id="KW-0256">Endoplasmic reticulum</keyword>
<dbReference type="InterPro" id="IPR011990">
    <property type="entry name" value="TPR-like_helical_dom_sf"/>
</dbReference>
<evidence type="ECO:0000256" key="12">
    <source>
        <dbReference type="ARBA" id="ARBA00022989"/>
    </source>
</evidence>
<dbReference type="GO" id="GO:0016020">
    <property type="term" value="C:membrane"/>
    <property type="evidence" value="ECO:0007669"/>
    <property type="project" value="UniProtKB-SubCell"/>
</dbReference>
<dbReference type="PANTHER" id="PTHR44809:SF1">
    <property type="entry name" value="PROTEIN O-MANNOSYL-TRANSFERASE TMTC1"/>
    <property type="match status" value="1"/>
</dbReference>
<dbReference type="Pfam" id="PF08409">
    <property type="entry name" value="TMTC_DUF1736"/>
    <property type="match status" value="1"/>
</dbReference>
<keyword evidence="10 16" id="KW-0802">TPR repeat</keyword>
<comment type="catalytic activity">
    <reaction evidence="14">
        <text>a di-trans,poly-cis-dolichyl beta-D-mannosyl phosphate + L-threonyl-[protein] = 3-O-(alpha-D-mannosyl)-L-threonyl-[protein] + a di-trans,poly-cis-dolichyl phosphate + H(+)</text>
        <dbReference type="Rhea" id="RHEA:53396"/>
        <dbReference type="Rhea" id="RHEA-COMP:11060"/>
        <dbReference type="Rhea" id="RHEA-COMP:13547"/>
        <dbReference type="Rhea" id="RHEA-COMP:19498"/>
        <dbReference type="Rhea" id="RHEA-COMP:19501"/>
        <dbReference type="ChEBI" id="CHEBI:15378"/>
        <dbReference type="ChEBI" id="CHEBI:30013"/>
        <dbReference type="ChEBI" id="CHEBI:57683"/>
        <dbReference type="ChEBI" id="CHEBI:58211"/>
        <dbReference type="ChEBI" id="CHEBI:137323"/>
        <dbReference type="EC" id="2.4.1.109"/>
    </reaction>
</comment>
<dbReference type="AlphaFoldDB" id="A0A8J5MPD0"/>
<evidence type="ECO:0000256" key="6">
    <source>
        <dbReference type="ARBA" id="ARBA00012839"/>
    </source>
</evidence>
<evidence type="ECO:0000256" key="16">
    <source>
        <dbReference type="PROSITE-ProRule" id="PRU00339"/>
    </source>
</evidence>
<evidence type="ECO:0000259" key="18">
    <source>
        <dbReference type="Pfam" id="PF08409"/>
    </source>
</evidence>
<keyword evidence="9" id="KW-0677">Repeat</keyword>
<evidence type="ECO:0000256" key="13">
    <source>
        <dbReference type="ARBA" id="ARBA00023136"/>
    </source>
</evidence>
<dbReference type="Gene3D" id="1.25.40.10">
    <property type="entry name" value="Tetratricopeptide repeat domain"/>
    <property type="match status" value="5"/>
</dbReference>
<dbReference type="Pfam" id="PF13181">
    <property type="entry name" value="TPR_8"/>
    <property type="match status" value="1"/>
</dbReference>
<comment type="similarity">
    <text evidence="5">Belongs to the TMTC family.</text>
</comment>
<evidence type="ECO:0000256" key="1">
    <source>
        <dbReference type="ARBA" id="ARBA00003582"/>
    </source>
</evidence>
<feature type="transmembrane region" description="Helical" evidence="17">
    <location>
        <begin position="46"/>
        <end position="65"/>
    </location>
</feature>
<sequence>MSVEVLTFWYLPVFNAWLLLCPWTLAHDWQMGSIPLITSFIDARNIASLLFYAALLLILRAGCLMKGQEGRAVLLGVSLLVLPFLPATNFLFTVGFVVAERILYIPSLGYAVLVGVALSRVGRLRAPCLLLLLVVFSCRTLQRNHDWESRETLFLAGLRTLPHNAKMHYNFANLQKDLGNADLAKFHYVYAIRLWPGHSSAHNNLGTLVNDTSEAENHFRLALKAHPQHAHAYYNLANLRQQQGEAESLLVEALSSTTSQTAEQQGRMGEAVALLEESLRYDATNRDAVSSLAGLYSDAGRSTEAENLHLALLAARPSDPVVHNNYAAFLQKIGRREAALRHYEAALGLDPQHTVALVNTARLMRTLHHNNQAEMLYKRALAVAWEAEIGESLGKLYLNTGRLEEAEATFTTVLAHHPHMLSSTVYLARVKLQQRSYLVSEDLLRQVLDQAPGHQEALFQLSLLYTHTNRTQDALALAQQAAHNCSRPPNLCARLHAHYGDLLNDRHNVDEAAQSYLLAVELEPTLTHPHINLGALYHAKGDYARAWRHYLTAHGQEPSNTLLLENMEKLRRVQDLHAPSNIPHCLNKS</sequence>
<evidence type="ECO:0000256" key="17">
    <source>
        <dbReference type="SAM" id="Phobius"/>
    </source>
</evidence>
<dbReference type="EMBL" id="JAHLQT010034244">
    <property type="protein sequence ID" value="KAG7158886.1"/>
    <property type="molecule type" value="Genomic_DNA"/>
</dbReference>
<feature type="transmembrane region" description="Helical" evidence="17">
    <location>
        <begin position="7"/>
        <end position="26"/>
    </location>
</feature>
<feature type="repeat" description="TPR" evidence="16">
    <location>
        <begin position="320"/>
        <end position="353"/>
    </location>
</feature>
<dbReference type="PANTHER" id="PTHR44809">
    <property type="match status" value="1"/>
</dbReference>
<evidence type="ECO:0000256" key="5">
    <source>
        <dbReference type="ARBA" id="ARBA00007882"/>
    </source>
</evidence>
<name>A0A8J5MPD0_HOMAM</name>
<accession>A0A8J5MPD0</accession>
<feature type="repeat" description="TPR" evidence="16">
    <location>
        <begin position="527"/>
        <end position="560"/>
    </location>
</feature>
<protein>
    <recommendedName>
        <fullName evidence="6">dolichyl-phosphate-mannose--protein mannosyltransferase</fullName>
        <ecNumber evidence="6">2.4.1.109</ecNumber>
    </recommendedName>
</protein>
<comment type="pathway">
    <text evidence="4">Protein modification; protein glycosylation.</text>
</comment>
<evidence type="ECO:0000313" key="20">
    <source>
        <dbReference type="Proteomes" id="UP000747542"/>
    </source>
</evidence>
<dbReference type="InterPro" id="IPR052943">
    <property type="entry name" value="TMTC_O-mannosyl-trnsfr"/>
</dbReference>
<dbReference type="Pfam" id="PF13432">
    <property type="entry name" value="TPR_16"/>
    <property type="match status" value="2"/>
</dbReference>
<comment type="subcellular location">
    <subcellularLocation>
        <location evidence="3">Endoplasmic reticulum</location>
    </subcellularLocation>
    <subcellularLocation>
        <location evidence="2">Membrane</location>
        <topology evidence="2">Multi-pass membrane protein</topology>
    </subcellularLocation>
</comment>
<comment type="catalytic activity">
    <reaction evidence="15">
        <text>a di-trans,poly-cis-dolichyl beta-D-mannosyl phosphate + L-seryl-[protein] = 3-O-(alpha-D-mannosyl)-L-seryl-[protein] + a di-trans,poly-cis-dolichyl phosphate + H(+)</text>
        <dbReference type="Rhea" id="RHEA:17377"/>
        <dbReference type="Rhea" id="RHEA-COMP:9863"/>
        <dbReference type="Rhea" id="RHEA-COMP:13546"/>
        <dbReference type="Rhea" id="RHEA-COMP:19498"/>
        <dbReference type="Rhea" id="RHEA-COMP:19501"/>
        <dbReference type="ChEBI" id="CHEBI:15378"/>
        <dbReference type="ChEBI" id="CHEBI:29999"/>
        <dbReference type="ChEBI" id="CHEBI:57683"/>
        <dbReference type="ChEBI" id="CHEBI:58211"/>
        <dbReference type="ChEBI" id="CHEBI:137321"/>
        <dbReference type="EC" id="2.4.1.109"/>
    </reaction>
</comment>
<feature type="domain" description="DUF1736" evidence="18">
    <location>
        <begin position="4"/>
        <end position="55"/>
    </location>
</feature>
<evidence type="ECO:0000256" key="14">
    <source>
        <dbReference type="ARBA" id="ARBA00045085"/>
    </source>
</evidence>
<dbReference type="SMART" id="SM00028">
    <property type="entry name" value="TPR"/>
    <property type="match status" value="7"/>
</dbReference>
<proteinExistence type="inferred from homology"/>
<evidence type="ECO:0000313" key="19">
    <source>
        <dbReference type="EMBL" id="KAG7158886.1"/>
    </source>
</evidence>
<evidence type="ECO:0000256" key="15">
    <source>
        <dbReference type="ARBA" id="ARBA00045102"/>
    </source>
</evidence>
<evidence type="ECO:0000256" key="4">
    <source>
        <dbReference type="ARBA" id="ARBA00004922"/>
    </source>
</evidence>
<evidence type="ECO:0000256" key="3">
    <source>
        <dbReference type="ARBA" id="ARBA00004240"/>
    </source>
</evidence>
<evidence type="ECO:0000256" key="9">
    <source>
        <dbReference type="ARBA" id="ARBA00022737"/>
    </source>
</evidence>
<organism evidence="19 20">
    <name type="scientific">Homarus americanus</name>
    <name type="common">American lobster</name>
    <dbReference type="NCBI Taxonomy" id="6706"/>
    <lineage>
        <taxon>Eukaryota</taxon>
        <taxon>Metazoa</taxon>
        <taxon>Ecdysozoa</taxon>
        <taxon>Arthropoda</taxon>
        <taxon>Crustacea</taxon>
        <taxon>Multicrustacea</taxon>
        <taxon>Malacostraca</taxon>
        <taxon>Eumalacostraca</taxon>
        <taxon>Eucarida</taxon>
        <taxon>Decapoda</taxon>
        <taxon>Pleocyemata</taxon>
        <taxon>Astacidea</taxon>
        <taxon>Nephropoidea</taxon>
        <taxon>Nephropidae</taxon>
        <taxon>Homarus</taxon>
    </lineage>
</organism>
<dbReference type="SUPFAM" id="SSF48452">
    <property type="entry name" value="TPR-like"/>
    <property type="match status" value="3"/>
</dbReference>
<evidence type="ECO:0000256" key="10">
    <source>
        <dbReference type="ARBA" id="ARBA00022803"/>
    </source>
</evidence>
<feature type="repeat" description="TPR" evidence="16">
    <location>
        <begin position="493"/>
        <end position="526"/>
    </location>
</feature>
<keyword evidence="7" id="KW-0808">Transferase</keyword>
<evidence type="ECO:0000256" key="7">
    <source>
        <dbReference type="ARBA" id="ARBA00022679"/>
    </source>
</evidence>
<evidence type="ECO:0000256" key="2">
    <source>
        <dbReference type="ARBA" id="ARBA00004141"/>
    </source>
</evidence>
<evidence type="ECO:0000256" key="8">
    <source>
        <dbReference type="ARBA" id="ARBA00022692"/>
    </source>
</evidence>
<dbReference type="Proteomes" id="UP000747542">
    <property type="component" value="Unassembled WGS sequence"/>
</dbReference>